<name>A0ABQ1G1R9_9BACL</name>
<dbReference type="Proteomes" id="UP000609323">
    <property type="component" value="Unassembled WGS sequence"/>
</dbReference>
<feature type="chain" id="PRO_5046970115" description="CBM6 domain-containing protein" evidence="4">
    <location>
        <begin position="23"/>
        <end position="813"/>
    </location>
</feature>
<protein>
    <recommendedName>
        <fullName evidence="5">CBM6 domain-containing protein</fullName>
    </recommendedName>
</protein>
<evidence type="ECO:0000259" key="5">
    <source>
        <dbReference type="Pfam" id="PF03422"/>
    </source>
</evidence>
<dbReference type="InterPro" id="IPR051795">
    <property type="entry name" value="Glycosyl_Hydrlase_43"/>
</dbReference>
<dbReference type="EMBL" id="BMHF01000006">
    <property type="protein sequence ID" value="GGA34896.1"/>
    <property type="molecule type" value="Genomic_DNA"/>
</dbReference>
<dbReference type="Gene3D" id="2.115.10.20">
    <property type="entry name" value="Glycosyl hydrolase domain, family 43"/>
    <property type="match status" value="1"/>
</dbReference>
<dbReference type="Gene3D" id="2.60.120.560">
    <property type="entry name" value="Exo-inulinase, domain 1"/>
    <property type="match status" value="2"/>
</dbReference>
<evidence type="ECO:0000256" key="3">
    <source>
        <dbReference type="ARBA" id="ARBA00023295"/>
    </source>
</evidence>
<comment type="caution">
    <text evidence="6">The sequence shown here is derived from an EMBL/GenBank/DDBJ whole genome shotgun (WGS) entry which is preliminary data.</text>
</comment>
<keyword evidence="7" id="KW-1185">Reference proteome</keyword>
<dbReference type="PROSITE" id="PS51257">
    <property type="entry name" value="PROKAR_LIPOPROTEIN"/>
    <property type="match status" value="1"/>
</dbReference>
<keyword evidence="2" id="KW-0378">Hydrolase</keyword>
<dbReference type="InterPro" id="IPR008979">
    <property type="entry name" value="Galactose-bd-like_sf"/>
</dbReference>
<dbReference type="SUPFAM" id="SSF49785">
    <property type="entry name" value="Galactose-binding domain-like"/>
    <property type="match status" value="1"/>
</dbReference>
<keyword evidence="4" id="KW-0732">Signal</keyword>
<dbReference type="PANTHER" id="PTHR42812:SF14">
    <property type="entry name" value="SECRETED PROTEIN"/>
    <property type="match status" value="1"/>
</dbReference>
<dbReference type="SUPFAM" id="SSF75005">
    <property type="entry name" value="Arabinanase/levansucrase/invertase"/>
    <property type="match status" value="1"/>
</dbReference>
<dbReference type="Gene3D" id="2.60.120.260">
    <property type="entry name" value="Galactose-binding domain-like"/>
    <property type="match status" value="1"/>
</dbReference>
<proteinExistence type="inferred from homology"/>
<evidence type="ECO:0000313" key="7">
    <source>
        <dbReference type="Proteomes" id="UP000609323"/>
    </source>
</evidence>
<dbReference type="Pfam" id="PF03422">
    <property type="entry name" value="CBM_6"/>
    <property type="match status" value="1"/>
</dbReference>
<dbReference type="PANTHER" id="PTHR42812">
    <property type="entry name" value="BETA-XYLOSIDASE"/>
    <property type="match status" value="1"/>
</dbReference>
<evidence type="ECO:0000256" key="4">
    <source>
        <dbReference type="SAM" id="SignalP"/>
    </source>
</evidence>
<dbReference type="InterPro" id="IPR006710">
    <property type="entry name" value="Glyco_hydro_43"/>
</dbReference>
<evidence type="ECO:0000256" key="1">
    <source>
        <dbReference type="ARBA" id="ARBA00009865"/>
    </source>
</evidence>
<feature type="signal peptide" evidence="4">
    <location>
        <begin position="1"/>
        <end position="22"/>
    </location>
</feature>
<sequence length="813" mass="88942">MFTNKWWAGLLVLALSTGIAGCGTGNEKAIDPGEHTYANPVSLDGEWEQYGLGDPFVFSFNGYYYLYVSTRDTDTGVKVWRSKNLVDWEYKGLCTEEPETAAAYAPEVRYWNGKFYMYTSPAGQGHYVLTSDSPLGPFRLSTENFGRTIDGTTFVDDDGKWYFYYAGANGIQAASMTDPLTLAPEEVQTGAFMGGWTEGPTVFKHNGKYFMNYTGNHVFSSGYRVNAAVSDNPLQGFAGFEGNPVLLRSEGKTVGLGHNSVVTGPDLDTQYMFYHNLEGPGIVGPLRHMNMDRIVWNGDRFSVWGPTSSPQPAPLLPAFADYFDRSSLGGDWSAKGQGKWTIDADKGMEGDSLGRQKDSVLLAKPDTGAGYTAEFHVQVKEGEAAGAVFSYKDSKNFGEVLLDKKTGEITAKVYRAGTIVGQQKALLPQNFDAGKLQNLRIEVSGKQVRIFAATMRLLDLELQADVGGGKIGYVLNDAKAGFGYTAFSNFVDGSGIREAYAPVPGEIDAVDYAHAGKHSDAKIETKDRGGYDALSLNSGAELSYQVNVEETGLYSLHFHILPASKEVSFRVTDEKGQQLASLKAEAGPDGEEWQTISAQGIKLEKGFHQLKVQMESGAMDFAWFKAAAYTPVKSASEEFDSKNPLGWTRYEGEWSIKEGQLRASSISPAKILYGDYGWSDYTVTADFTVPEAGGQTGILIRATDPANGMERNQNRDDFLRGYFIYLDDQGIHLAKHDYSTVPLADAGYDLPAAGQTFRLKVSARGPEISVYADNGSDPVLTYIDRSEQPFLQGKIGFKSVGTSSRFDRITVEK</sequence>
<organism evidence="6 7">
    <name type="scientific">Paenibacillus physcomitrellae</name>
    <dbReference type="NCBI Taxonomy" id="1619311"/>
    <lineage>
        <taxon>Bacteria</taxon>
        <taxon>Bacillati</taxon>
        <taxon>Bacillota</taxon>
        <taxon>Bacilli</taxon>
        <taxon>Bacillales</taxon>
        <taxon>Paenibacillaceae</taxon>
        <taxon>Paenibacillus</taxon>
    </lineage>
</organism>
<evidence type="ECO:0000256" key="2">
    <source>
        <dbReference type="ARBA" id="ARBA00022801"/>
    </source>
</evidence>
<keyword evidence="3" id="KW-0326">Glycosidase</keyword>
<evidence type="ECO:0000313" key="6">
    <source>
        <dbReference type="EMBL" id="GGA34896.1"/>
    </source>
</evidence>
<gene>
    <name evidence="6" type="ORF">GCM10010917_20150</name>
</gene>
<accession>A0ABQ1G1R9</accession>
<dbReference type="InterPro" id="IPR005084">
    <property type="entry name" value="CBM6"/>
</dbReference>
<reference evidence="7" key="1">
    <citation type="journal article" date="2019" name="Int. J. Syst. Evol. Microbiol.">
        <title>The Global Catalogue of Microorganisms (GCM) 10K type strain sequencing project: providing services to taxonomists for standard genome sequencing and annotation.</title>
        <authorList>
            <consortium name="The Broad Institute Genomics Platform"/>
            <consortium name="The Broad Institute Genome Sequencing Center for Infectious Disease"/>
            <person name="Wu L."/>
            <person name="Ma J."/>
        </authorList>
    </citation>
    <scope>NUCLEOTIDE SEQUENCE [LARGE SCALE GENOMIC DNA]</scope>
    <source>
        <strain evidence="7">CGMCC 1.15044</strain>
    </source>
</reference>
<dbReference type="RefSeq" id="WP_174704697.1">
    <property type="nucleotide sequence ID" value="NZ_BMHF01000006.1"/>
</dbReference>
<dbReference type="InterPro" id="IPR023296">
    <property type="entry name" value="Glyco_hydro_beta-prop_sf"/>
</dbReference>
<comment type="similarity">
    <text evidence="1">Belongs to the glycosyl hydrolase 43 family.</text>
</comment>
<dbReference type="Pfam" id="PF04616">
    <property type="entry name" value="Glyco_hydro_43"/>
    <property type="match status" value="1"/>
</dbReference>
<dbReference type="CDD" id="cd08991">
    <property type="entry name" value="GH43_HoAraf43-like"/>
    <property type="match status" value="1"/>
</dbReference>
<feature type="domain" description="CBM6" evidence="5">
    <location>
        <begin position="517"/>
        <end position="625"/>
    </location>
</feature>